<dbReference type="AlphaFoldDB" id="A0A1Z5JKU6"/>
<comment type="caution">
    <text evidence="3">The sequence shown here is derived from an EMBL/GenBank/DDBJ whole genome shotgun (WGS) entry which is preliminary data.</text>
</comment>
<feature type="compositionally biased region" description="Basic and acidic residues" evidence="1">
    <location>
        <begin position="550"/>
        <end position="560"/>
    </location>
</feature>
<feature type="region of interest" description="Disordered" evidence="1">
    <location>
        <begin position="1"/>
        <end position="21"/>
    </location>
</feature>
<reference evidence="3 4" key="1">
    <citation type="journal article" date="2015" name="Plant Cell">
        <title>Oil accumulation by the oleaginous diatom Fistulifera solaris as revealed by the genome and transcriptome.</title>
        <authorList>
            <person name="Tanaka T."/>
            <person name="Maeda Y."/>
            <person name="Veluchamy A."/>
            <person name="Tanaka M."/>
            <person name="Abida H."/>
            <person name="Marechal E."/>
            <person name="Bowler C."/>
            <person name="Muto M."/>
            <person name="Sunaga Y."/>
            <person name="Tanaka M."/>
            <person name="Yoshino T."/>
            <person name="Taniguchi T."/>
            <person name="Fukuda Y."/>
            <person name="Nemoto M."/>
            <person name="Matsumoto M."/>
            <person name="Wong P.S."/>
            <person name="Aburatani S."/>
            <person name="Fujibuchi W."/>
        </authorList>
    </citation>
    <scope>NUCLEOTIDE SEQUENCE [LARGE SCALE GENOMIC DNA]</scope>
    <source>
        <strain evidence="3 4">JPCC DA0580</strain>
    </source>
</reference>
<evidence type="ECO:0000313" key="4">
    <source>
        <dbReference type="Proteomes" id="UP000198406"/>
    </source>
</evidence>
<feature type="transmembrane region" description="Helical" evidence="2">
    <location>
        <begin position="930"/>
        <end position="952"/>
    </location>
</feature>
<feature type="compositionally biased region" description="Basic residues" evidence="1">
    <location>
        <begin position="107"/>
        <end position="116"/>
    </location>
</feature>
<accession>A0A1Z5JKU6</accession>
<feature type="compositionally biased region" description="Basic and acidic residues" evidence="1">
    <location>
        <begin position="596"/>
        <end position="610"/>
    </location>
</feature>
<evidence type="ECO:0000313" key="3">
    <source>
        <dbReference type="EMBL" id="GAX14643.1"/>
    </source>
</evidence>
<keyword evidence="2" id="KW-1133">Transmembrane helix</keyword>
<feature type="region of interest" description="Disordered" evidence="1">
    <location>
        <begin position="63"/>
        <end position="119"/>
    </location>
</feature>
<name>A0A1Z5JKU6_FISSO</name>
<keyword evidence="2" id="KW-0472">Membrane</keyword>
<feature type="compositionally biased region" description="Polar residues" evidence="1">
    <location>
        <begin position="641"/>
        <end position="652"/>
    </location>
</feature>
<dbReference type="InParanoid" id="A0A1Z5JKU6"/>
<dbReference type="Proteomes" id="UP000198406">
    <property type="component" value="Unassembled WGS sequence"/>
</dbReference>
<feature type="compositionally biased region" description="Polar residues" evidence="1">
    <location>
        <begin position="537"/>
        <end position="547"/>
    </location>
</feature>
<feature type="compositionally biased region" description="Low complexity" evidence="1">
    <location>
        <begin position="80"/>
        <end position="94"/>
    </location>
</feature>
<proteinExistence type="predicted"/>
<dbReference type="EMBL" id="BDSP01000081">
    <property type="protein sequence ID" value="GAX14643.1"/>
    <property type="molecule type" value="Genomic_DNA"/>
</dbReference>
<sequence>MTAAHTATNFANAKNPPHKKRCSVALTGRDRIFRNDSLTYYEQWNHQSTVQYKMAYTKWKEKHQLAQKRPAAKQSRTKTSKTTISSSTAKGSKSNALGGVKQNGKAQKVKATKKSSQKSDHELLELIHNSGDAATTVLPGAPSTMNEIPVDTKETEFVDNEKFLGVVDKTEARAVTFAGQRRRKRDMLERLSAELTIPPSQYWAIVEGVITVPGTADRTVFLEQTMLEGRTENLPKEGRVLELMPHEAMPGKWTLDMQSNVNNHRLDDDFDILREDWSSKRLVVRHASHQHVQNISSASLDGYSKATVDPSHHRITTLMSQGVYLDDNSVSMVFTLSLIAFDGFSSAHECRLSALPLGCKTLKSLNWIRGLPPKVIPIPQFETEIEGAFASQAYKIETAGGIGLLGCFVDDVAKAMTDYRIDVFCHDASNQVVGLDVTFQNSRTVNPIASDSTSLGSTTKRPRHAALTSVNLECHLMSLQQRSAESLSEPITQQSDSFIENSDKISPKLENASEENDSNRCPLKSSSNPASLEGLEQRSSSCPTNQPIKAARDKSIHDETTIQSHKRKDTGKECFSQEDCGDTNFWNLGPTAERPSVGERENDSPEDKENVSPTWDAKAKLSYGGKQKLKPNRVSLEPLPNNFSTGPLPTSSTEKDKNERSRYAFIKLQEGNALRMITPSINAPNLNSLAPKSDYLLHKEKQVERKVSPTIVGLHSVVKPTKLDYDTEYSFFSSKSHPLLPGTDGMQDSPEQSGGLLTADVVHHDTETGEPEFQFTETEDLALPSTWRAFLPSFHNVFYGVHDEDDHVETTADMLSTYEPPNPPHSTLDGWLLRLGTFLFPDDDDEQVGTILREEPFCTQGWLLFQACCHDVFFGVHDELHYIEMPSEELPTVVMTPLSSEKHACVYWCDDLWDDTPASIDDMKFLISNWLLAIVCLFAFVPLFQYAAEYFLSFDLPHLNSSNDCDPKIVGYWSSFPCEYLPAYLASYFIKYQSS</sequence>
<keyword evidence="4" id="KW-1185">Reference proteome</keyword>
<organism evidence="3 4">
    <name type="scientific">Fistulifera solaris</name>
    <name type="common">Oleaginous diatom</name>
    <dbReference type="NCBI Taxonomy" id="1519565"/>
    <lineage>
        <taxon>Eukaryota</taxon>
        <taxon>Sar</taxon>
        <taxon>Stramenopiles</taxon>
        <taxon>Ochrophyta</taxon>
        <taxon>Bacillariophyta</taxon>
        <taxon>Bacillariophyceae</taxon>
        <taxon>Bacillariophycidae</taxon>
        <taxon>Naviculales</taxon>
        <taxon>Naviculaceae</taxon>
        <taxon>Fistulifera</taxon>
    </lineage>
</organism>
<protein>
    <submittedName>
        <fullName evidence="3">Uncharacterized protein</fullName>
    </submittedName>
</protein>
<feature type="compositionally biased region" description="Low complexity" evidence="1">
    <location>
        <begin position="1"/>
        <end position="15"/>
    </location>
</feature>
<evidence type="ECO:0000256" key="2">
    <source>
        <dbReference type="SAM" id="Phobius"/>
    </source>
</evidence>
<gene>
    <name evidence="3" type="ORF">FisN_6Lh427</name>
</gene>
<feature type="region of interest" description="Disordered" evidence="1">
    <location>
        <begin position="509"/>
        <end position="657"/>
    </location>
</feature>
<evidence type="ECO:0000256" key="1">
    <source>
        <dbReference type="SAM" id="MobiDB-lite"/>
    </source>
</evidence>
<keyword evidence="2" id="KW-0812">Transmembrane</keyword>